<name>A0A6J4NNH1_9BURK</name>
<feature type="non-terminal residue" evidence="2">
    <location>
        <position position="49"/>
    </location>
</feature>
<proteinExistence type="predicted"/>
<reference evidence="2" key="1">
    <citation type="submission" date="2020-02" db="EMBL/GenBank/DDBJ databases">
        <authorList>
            <person name="Meier V. D."/>
        </authorList>
    </citation>
    <scope>NUCLEOTIDE SEQUENCE</scope>
    <source>
        <strain evidence="2">AVDCRST_MAG51</strain>
    </source>
</reference>
<organism evidence="2">
    <name type="scientific">uncultured Ramlibacter sp</name>
    <dbReference type="NCBI Taxonomy" id="260755"/>
    <lineage>
        <taxon>Bacteria</taxon>
        <taxon>Pseudomonadati</taxon>
        <taxon>Pseudomonadota</taxon>
        <taxon>Betaproteobacteria</taxon>
        <taxon>Burkholderiales</taxon>
        <taxon>Comamonadaceae</taxon>
        <taxon>Ramlibacter</taxon>
        <taxon>environmental samples</taxon>
    </lineage>
</organism>
<gene>
    <name evidence="2" type="ORF">AVDCRST_MAG51-394</name>
</gene>
<accession>A0A6J4NNH1</accession>
<feature type="non-terminal residue" evidence="2">
    <location>
        <position position="1"/>
    </location>
</feature>
<sequence length="49" mass="5142">ENLSLHPPDVRPSVLWLGLARDRPDAPGFAPAGDETAGTGRPGPPDVRL</sequence>
<evidence type="ECO:0000256" key="1">
    <source>
        <dbReference type="SAM" id="MobiDB-lite"/>
    </source>
</evidence>
<protein>
    <submittedName>
        <fullName evidence="2">Uncharacterized protein</fullName>
    </submittedName>
</protein>
<evidence type="ECO:0000313" key="2">
    <source>
        <dbReference type="EMBL" id="CAA9391064.1"/>
    </source>
</evidence>
<dbReference type="EMBL" id="CADCUX010000101">
    <property type="protein sequence ID" value="CAA9391064.1"/>
    <property type="molecule type" value="Genomic_DNA"/>
</dbReference>
<feature type="region of interest" description="Disordered" evidence="1">
    <location>
        <begin position="21"/>
        <end position="49"/>
    </location>
</feature>
<dbReference type="AlphaFoldDB" id="A0A6J4NNH1"/>